<reference evidence="3 4" key="1">
    <citation type="submission" date="2019-05" db="EMBL/GenBank/DDBJ databases">
        <title>Chryseobacterium sp. isolated from King George Island, maritime Antarctica.</title>
        <authorList>
            <person name="Peng X."/>
        </authorList>
    </citation>
    <scope>NUCLEOTIDE SEQUENCE [LARGE SCALE GENOMIC DNA]</scope>
    <source>
        <strain evidence="3 4">7-3A</strain>
    </source>
</reference>
<evidence type="ECO:0000259" key="2">
    <source>
        <dbReference type="Pfam" id="PF12728"/>
    </source>
</evidence>
<keyword evidence="4" id="KW-1185">Reference proteome</keyword>
<dbReference type="InterPro" id="IPR009061">
    <property type="entry name" value="DNA-bd_dom_put_sf"/>
</dbReference>
<keyword evidence="1" id="KW-0175">Coiled coil</keyword>
<feature type="coiled-coil region" evidence="1">
    <location>
        <begin position="3"/>
        <end position="30"/>
    </location>
</feature>
<dbReference type="InterPro" id="IPR041657">
    <property type="entry name" value="HTH_17"/>
</dbReference>
<dbReference type="RefSeq" id="WP_193812304.1">
    <property type="nucleotide sequence ID" value="NZ_CP040442.1"/>
</dbReference>
<evidence type="ECO:0000256" key="1">
    <source>
        <dbReference type="SAM" id="Coils"/>
    </source>
</evidence>
<gene>
    <name evidence="3" type="ORF">Q73A0000_01375</name>
</gene>
<dbReference type="Pfam" id="PF12728">
    <property type="entry name" value="HTH_17"/>
    <property type="match status" value="1"/>
</dbReference>
<proteinExistence type="predicted"/>
<accession>A0A7M2Y6V5</accession>
<protein>
    <submittedName>
        <fullName evidence="3">Helix-turn-helix domain-containing protein</fullName>
    </submittedName>
</protein>
<organism evidence="3 4">
    <name type="scientific">Kaistella flava</name>
    <name type="common">ex Peng et al. 2021</name>
    <dbReference type="NCBI Taxonomy" id="2038776"/>
    <lineage>
        <taxon>Bacteria</taxon>
        <taxon>Pseudomonadati</taxon>
        <taxon>Bacteroidota</taxon>
        <taxon>Flavobacteriia</taxon>
        <taxon>Flavobacteriales</taxon>
        <taxon>Weeksellaceae</taxon>
        <taxon>Chryseobacterium group</taxon>
        <taxon>Kaistella</taxon>
    </lineage>
</organism>
<dbReference type="Proteomes" id="UP000594195">
    <property type="component" value="Chromosome"/>
</dbReference>
<dbReference type="Gene3D" id="1.10.1660.10">
    <property type="match status" value="1"/>
</dbReference>
<dbReference type="KEGG" id="kfa:Q73A0000_01375"/>
<name>A0A7M2Y6V5_9FLAO</name>
<sequence>MDFQKLFSEFAELLKEVKEQRQEISGLKSLIQKQLGEQQIQSEMIGRISLPEVKDEQLLNRKEAADYLDVHVCTLERWEKSKQLTPKRIGGKIYYKKSELIK</sequence>
<dbReference type="AlphaFoldDB" id="A0A7M2Y6V5"/>
<evidence type="ECO:0000313" key="4">
    <source>
        <dbReference type="Proteomes" id="UP000594195"/>
    </source>
</evidence>
<dbReference type="EMBL" id="CP040442">
    <property type="protein sequence ID" value="QOW09093.1"/>
    <property type="molecule type" value="Genomic_DNA"/>
</dbReference>
<feature type="domain" description="Helix-turn-helix" evidence="2">
    <location>
        <begin position="58"/>
        <end position="101"/>
    </location>
</feature>
<dbReference type="SUPFAM" id="SSF46955">
    <property type="entry name" value="Putative DNA-binding domain"/>
    <property type="match status" value="1"/>
</dbReference>
<evidence type="ECO:0000313" key="3">
    <source>
        <dbReference type="EMBL" id="QOW09093.1"/>
    </source>
</evidence>